<reference evidence="1" key="1">
    <citation type="journal article" date="2015" name="Proc. Natl. Acad. Sci. U.S.A.">
        <title>Networks of energetic and metabolic interactions define dynamics in microbial communities.</title>
        <authorList>
            <person name="Embree M."/>
            <person name="Liu J.K."/>
            <person name="Al-Bassam M.M."/>
            <person name="Zengler K."/>
        </authorList>
    </citation>
    <scope>NUCLEOTIDE SEQUENCE</scope>
</reference>
<name>A0A0W8FAX0_9ZZZZ</name>
<evidence type="ECO:0000313" key="1">
    <source>
        <dbReference type="EMBL" id="KUG18044.1"/>
    </source>
</evidence>
<proteinExistence type="predicted"/>
<sequence length="80" mass="8946">MIHCLDRSRCSWLERDGNEQLLAELGSRCSKARYASKGSLALFKGRPGKWSCSAYLSDEGMAREAVDRIRKVSNLADPVK</sequence>
<comment type="caution">
    <text evidence="1">The sequence shown here is derived from an EMBL/GenBank/DDBJ whole genome shotgun (WGS) entry which is preliminary data.</text>
</comment>
<dbReference type="EMBL" id="LNQE01001404">
    <property type="protein sequence ID" value="KUG18044.1"/>
    <property type="molecule type" value="Genomic_DNA"/>
</dbReference>
<dbReference type="AlphaFoldDB" id="A0A0W8FAX0"/>
<protein>
    <submittedName>
        <fullName evidence="1">Uncharacterized protein</fullName>
    </submittedName>
</protein>
<organism evidence="1">
    <name type="scientific">hydrocarbon metagenome</name>
    <dbReference type="NCBI Taxonomy" id="938273"/>
    <lineage>
        <taxon>unclassified sequences</taxon>
        <taxon>metagenomes</taxon>
        <taxon>ecological metagenomes</taxon>
    </lineage>
</organism>
<accession>A0A0W8FAX0</accession>
<gene>
    <name evidence="1" type="ORF">ASZ90_012228</name>
</gene>